<evidence type="ECO:0000256" key="7">
    <source>
        <dbReference type="ARBA" id="ARBA00023150"/>
    </source>
</evidence>
<keyword evidence="4 8" id="KW-0547">Nucleotide-binding</keyword>
<comment type="function">
    <text evidence="8">Transfers a GMP moiety from GTP to Mo-molybdopterin (Mo-MPT) cofactor (Moco or molybdenum cofactor) to form Mo-molybdopterin guanine dinucleotide (Mo-MGD) cofactor.</text>
</comment>
<comment type="subcellular location">
    <subcellularLocation>
        <location evidence="8">Cytoplasm</location>
    </subcellularLocation>
</comment>
<dbReference type="eggNOG" id="COG0746">
    <property type="taxonomic scope" value="Bacteria"/>
</dbReference>
<dbReference type="SUPFAM" id="SSF53448">
    <property type="entry name" value="Nucleotide-diphospho-sugar transferases"/>
    <property type="match status" value="1"/>
</dbReference>
<evidence type="ECO:0000256" key="2">
    <source>
        <dbReference type="ARBA" id="ARBA00022679"/>
    </source>
</evidence>
<comment type="similarity">
    <text evidence="8">Belongs to the MobA family.</text>
</comment>
<evidence type="ECO:0000256" key="4">
    <source>
        <dbReference type="ARBA" id="ARBA00022741"/>
    </source>
</evidence>
<evidence type="ECO:0000313" key="11">
    <source>
        <dbReference type="Proteomes" id="UP000008825"/>
    </source>
</evidence>
<evidence type="ECO:0000259" key="9">
    <source>
        <dbReference type="Pfam" id="PF12804"/>
    </source>
</evidence>
<name>B5E8K4_CITBB</name>
<comment type="domain">
    <text evidence="8">The N-terminal domain determines nucleotide recognition and specific binding, while the C-terminal domain determines the specific binding to the target protein.</text>
</comment>
<dbReference type="AlphaFoldDB" id="B5E8K4"/>
<dbReference type="PANTHER" id="PTHR19136">
    <property type="entry name" value="MOLYBDENUM COFACTOR GUANYLYLTRANSFERASE"/>
    <property type="match status" value="1"/>
</dbReference>
<comment type="cofactor">
    <cofactor evidence="8">
        <name>Mg(2+)</name>
        <dbReference type="ChEBI" id="CHEBI:18420"/>
    </cofactor>
</comment>
<evidence type="ECO:0000256" key="5">
    <source>
        <dbReference type="ARBA" id="ARBA00022842"/>
    </source>
</evidence>
<evidence type="ECO:0000256" key="1">
    <source>
        <dbReference type="ARBA" id="ARBA00022490"/>
    </source>
</evidence>
<dbReference type="InterPro" id="IPR025877">
    <property type="entry name" value="MobA-like_NTP_Trfase"/>
</dbReference>
<evidence type="ECO:0000256" key="6">
    <source>
        <dbReference type="ARBA" id="ARBA00023134"/>
    </source>
</evidence>
<dbReference type="HOGENOM" id="CLU_055597_2_1_7"/>
<dbReference type="HAMAP" id="MF_00316">
    <property type="entry name" value="MobA"/>
    <property type="match status" value="1"/>
</dbReference>
<evidence type="ECO:0000256" key="3">
    <source>
        <dbReference type="ARBA" id="ARBA00022723"/>
    </source>
</evidence>
<dbReference type="GO" id="GO:0005737">
    <property type="term" value="C:cytoplasm"/>
    <property type="evidence" value="ECO:0007669"/>
    <property type="project" value="UniProtKB-SubCell"/>
</dbReference>
<comment type="catalytic activity">
    <reaction evidence="8">
        <text>Mo-molybdopterin + GTP + H(+) = Mo-molybdopterin guanine dinucleotide + diphosphate</text>
        <dbReference type="Rhea" id="RHEA:34243"/>
        <dbReference type="ChEBI" id="CHEBI:15378"/>
        <dbReference type="ChEBI" id="CHEBI:33019"/>
        <dbReference type="ChEBI" id="CHEBI:37565"/>
        <dbReference type="ChEBI" id="CHEBI:71302"/>
        <dbReference type="ChEBI" id="CHEBI:71310"/>
        <dbReference type="EC" id="2.7.7.77"/>
    </reaction>
</comment>
<feature type="binding site" evidence="8">
    <location>
        <position position="33"/>
    </location>
    <ligand>
        <name>GTP</name>
        <dbReference type="ChEBI" id="CHEBI:37565"/>
    </ligand>
</feature>
<dbReference type="GO" id="GO:0046872">
    <property type="term" value="F:metal ion binding"/>
    <property type="evidence" value="ECO:0007669"/>
    <property type="project" value="UniProtKB-KW"/>
</dbReference>
<feature type="binding site" evidence="8">
    <location>
        <begin position="21"/>
        <end position="23"/>
    </location>
    <ligand>
        <name>GTP</name>
        <dbReference type="ChEBI" id="CHEBI:37565"/>
    </ligand>
</feature>
<keyword evidence="1 8" id="KW-0963">Cytoplasm</keyword>
<dbReference type="GO" id="GO:0005525">
    <property type="term" value="F:GTP binding"/>
    <property type="evidence" value="ECO:0007669"/>
    <property type="project" value="UniProtKB-UniRule"/>
</dbReference>
<proteinExistence type="inferred from homology"/>
<keyword evidence="3 8" id="KW-0479">Metal-binding</keyword>
<keyword evidence="2 8" id="KW-0808">Transferase</keyword>
<gene>
    <name evidence="10" type="primary">mobA-1</name>
    <name evidence="8" type="synonym">mobA</name>
    <name evidence="10" type="ordered locus">Gbem_1571</name>
</gene>
<protein>
    <recommendedName>
        <fullName evidence="8">Probable molybdenum cofactor guanylyltransferase</fullName>
        <shortName evidence="8">MoCo guanylyltransferase</shortName>
        <ecNumber evidence="8">2.7.7.77</ecNumber>
    </recommendedName>
    <alternativeName>
        <fullName evidence="8">GTP:molybdopterin guanylyltransferase</fullName>
    </alternativeName>
    <alternativeName>
        <fullName evidence="8">Mo-MPT guanylyltransferase</fullName>
    </alternativeName>
    <alternativeName>
        <fullName evidence="8">Molybdopterin guanylyltransferase</fullName>
    </alternativeName>
    <alternativeName>
        <fullName evidence="8">Molybdopterin-guanine dinucleotide synthase</fullName>
        <shortName evidence="8">MGD synthase</shortName>
    </alternativeName>
</protein>
<dbReference type="PANTHER" id="PTHR19136:SF81">
    <property type="entry name" value="MOLYBDENUM COFACTOR GUANYLYLTRANSFERASE"/>
    <property type="match status" value="1"/>
</dbReference>
<dbReference type="Pfam" id="PF12804">
    <property type="entry name" value="NTP_transf_3"/>
    <property type="match status" value="1"/>
</dbReference>
<dbReference type="GO" id="GO:0061603">
    <property type="term" value="F:molybdenum cofactor guanylyltransferase activity"/>
    <property type="evidence" value="ECO:0007669"/>
    <property type="project" value="UniProtKB-EC"/>
</dbReference>
<dbReference type="STRING" id="404380.Gbem_1571"/>
<feature type="binding site" evidence="8">
    <location>
        <position position="107"/>
    </location>
    <ligand>
        <name>Mg(2+)</name>
        <dbReference type="ChEBI" id="CHEBI:18420"/>
    </ligand>
</feature>
<comment type="caution">
    <text evidence="8">Lacks conserved residue(s) required for the propagation of feature annotation.</text>
</comment>
<keyword evidence="6 8" id="KW-0342">GTP-binding</keyword>
<organism evidence="10 11">
    <name type="scientific">Citrifermentans bemidjiense (strain ATCC BAA-1014 / DSM 16622 / JCM 12645 / Bem)</name>
    <name type="common">Geobacter bemidjiensis</name>
    <dbReference type="NCBI Taxonomy" id="404380"/>
    <lineage>
        <taxon>Bacteria</taxon>
        <taxon>Pseudomonadati</taxon>
        <taxon>Thermodesulfobacteriota</taxon>
        <taxon>Desulfuromonadia</taxon>
        <taxon>Geobacterales</taxon>
        <taxon>Geobacteraceae</taxon>
        <taxon>Citrifermentans</taxon>
    </lineage>
</organism>
<dbReference type="CDD" id="cd02503">
    <property type="entry name" value="MobA"/>
    <property type="match status" value="1"/>
</dbReference>
<reference evidence="10 11" key="1">
    <citation type="submission" date="2008-07" db="EMBL/GenBank/DDBJ databases">
        <title>Complete sequence of Geobacter bemidjiensis BEM.</title>
        <authorList>
            <consortium name="US DOE Joint Genome Institute"/>
            <person name="Lucas S."/>
            <person name="Copeland A."/>
            <person name="Lapidus A."/>
            <person name="Glavina del Rio T."/>
            <person name="Dalin E."/>
            <person name="Tice H."/>
            <person name="Bruce D."/>
            <person name="Goodwin L."/>
            <person name="Pitluck S."/>
            <person name="Kiss H."/>
            <person name="Brettin T."/>
            <person name="Detter J.C."/>
            <person name="Han C."/>
            <person name="Kuske C.R."/>
            <person name="Schmutz J."/>
            <person name="Larimer F."/>
            <person name="Land M."/>
            <person name="Hauser L."/>
            <person name="Kyrpides N."/>
            <person name="Lykidis A."/>
            <person name="Lovley D."/>
            <person name="Richardson P."/>
        </authorList>
    </citation>
    <scope>NUCLEOTIDE SEQUENCE [LARGE SCALE GENOMIC DNA]</scope>
    <source>
        <strain evidence="11">ATCC BAA-1014 / DSM 16622 / JCM 12645 / Bem</strain>
    </source>
</reference>
<feature type="binding site" evidence="8">
    <location>
        <position position="78"/>
    </location>
    <ligand>
        <name>GTP</name>
        <dbReference type="ChEBI" id="CHEBI:37565"/>
    </ligand>
</feature>
<dbReference type="InterPro" id="IPR013482">
    <property type="entry name" value="Molybde_CF_guanTrfase"/>
</dbReference>
<dbReference type="KEGG" id="gbm:Gbem_1571"/>
<keyword evidence="7 8" id="KW-0501">Molybdenum cofactor biosynthesis</keyword>
<dbReference type="Gene3D" id="3.90.550.10">
    <property type="entry name" value="Spore Coat Polysaccharide Biosynthesis Protein SpsA, Chain A"/>
    <property type="match status" value="1"/>
</dbReference>
<evidence type="ECO:0000256" key="8">
    <source>
        <dbReference type="HAMAP-Rule" id="MF_00316"/>
    </source>
</evidence>
<dbReference type="Proteomes" id="UP000008825">
    <property type="component" value="Chromosome"/>
</dbReference>
<feature type="binding site" evidence="8">
    <location>
        <position position="107"/>
    </location>
    <ligand>
        <name>GTP</name>
        <dbReference type="ChEBI" id="CHEBI:37565"/>
    </ligand>
</feature>
<reference evidence="10 11" key="2">
    <citation type="journal article" date="2010" name="BMC Genomics">
        <title>The genome of Geobacter bemidjiensis, exemplar for the subsurface clade of Geobacter species that predominate in Fe(III)-reducing subsurface environments.</title>
        <authorList>
            <person name="Aklujkar M."/>
            <person name="Young N.D."/>
            <person name="Holmes D."/>
            <person name="Chavan M."/>
            <person name="Risso C."/>
            <person name="Kiss H.E."/>
            <person name="Han C.S."/>
            <person name="Land M.L."/>
            <person name="Lovley D.R."/>
        </authorList>
    </citation>
    <scope>NUCLEOTIDE SEQUENCE [LARGE SCALE GENOMIC DNA]</scope>
    <source>
        <strain evidence="11">ATCC BAA-1014 / DSM 16622 / JCM 12645 / Bem</strain>
    </source>
</reference>
<dbReference type="EMBL" id="CP001124">
    <property type="protein sequence ID" value="ACH38589.1"/>
    <property type="molecule type" value="Genomic_DNA"/>
</dbReference>
<dbReference type="GO" id="GO:1902758">
    <property type="term" value="P:bis(molybdopterin guanine dinucleotide)molybdenum biosynthetic process"/>
    <property type="evidence" value="ECO:0007669"/>
    <property type="project" value="TreeGrafter"/>
</dbReference>
<dbReference type="InterPro" id="IPR029044">
    <property type="entry name" value="Nucleotide-diphossugar_trans"/>
</dbReference>
<accession>B5E8K4</accession>
<dbReference type="RefSeq" id="WP_012530006.1">
    <property type="nucleotide sequence ID" value="NC_011146.1"/>
</dbReference>
<keyword evidence="11" id="KW-1185">Reference proteome</keyword>
<dbReference type="OrthoDB" id="9788394at2"/>
<dbReference type="EC" id="2.7.7.77" evidence="8"/>
<evidence type="ECO:0000313" key="10">
    <source>
        <dbReference type="EMBL" id="ACH38589.1"/>
    </source>
</evidence>
<keyword evidence="5 8" id="KW-0460">Magnesium</keyword>
<feature type="domain" description="MobA-like NTP transferase" evidence="9">
    <location>
        <begin position="18"/>
        <end position="165"/>
    </location>
</feature>
<sequence>MKKTGATRRQVAAGGITGVILAGGVSSRMGSNKALLPYRGGRFIESIHRLLGELFDDVLLVTNTPEQYDFLPCRKGADLYPGMGTLAGLHAGLQQSRTPYIFAVACDMPYLNPELIAMLAGCRDRGDVVIPHGEKGAEPLHALYGKGCLPAMERSLDAGRRRIVSFFPEVRVWDVTPDEVARIDPSFDSFKNINTPDDYFALREEERAFCRLYTPTSGAMTVAG</sequence>